<dbReference type="AlphaFoldDB" id="A0A3A3GMP7"/>
<dbReference type="OrthoDB" id="357991at2"/>
<dbReference type="PROSITE" id="PS51257">
    <property type="entry name" value="PROKAR_LIPOPROTEIN"/>
    <property type="match status" value="1"/>
</dbReference>
<keyword evidence="2" id="KW-0645">Protease</keyword>
<dbReference type="PIRSF" id="PIRSF029285">
    <property type="entry name" value="Aminopept"/>
    <property type="match status" value="1"/>
</dbReference>
<dbReference type="EMBL" id="QYUQ01000002">
    <property type="protein sequence ID" value="RJG02250.1"/>
    <property type="molecule type" value="Genomic_DNA"/>
</dbReference>
<reference evidence="3" key="1">
    <citation type="submission" date="2018-09" db="EMBL/GenBank/DDBJ databases">
        <authorList>
            <person name="Zhu H."/>
        </authorList>
    </citation>
    <scope>NUCLEOTIDE SEQUENCE [LARGE SCALE GENOMIC DNA]</scope>
    <source>
        <strain evidence="3">K1S02-23</strain>
    </source>
</reference>
<evidence type="ECO:0000313" key="2">
    <source>
        <dbReference type="EMBL" id="RJG02250.1"/>
    </source>
</evidence>
<dbReference type="Proteomes" id="UP000266327">
    <property type="component" value="Unassembled WGS sequence"/>
</dbReference>
<comment type="caution">
    <text evidence="2">The sequence shown here is derived from an EMBL/GenBank/DDBJ whole genome shotgun (WGS) entry which is preliminary data.</text>
</comment>
<dbReference type="Pfam" id="PF10023">
    <property type="entry name" value="Aminopep"/>
    <property type="match status" value="1"/>
</dbReference>
<organism evidence="2 3">
    <name type="scientific">Noviherbaspirillum sedimenti</name>
    <dbReference type="NCBI Taxonomy" id="2320865"/>
    <lineage>
        <taxon>Bacteria</taxon>
        <taxon>Pseudomonadati</taxon>
        <taxon>Pseudomonadota</taxon>
        <taxon>Betaproteobacteria</taxon>
        <taxon>Burkholderiales</taxon>
        <taxon>Oxalobacteraceae</taxon>
        <taxon>Noviherbaspirillum</taxon>
    </lineage>
</organism>
<name>A0A3A3GMP7_9BURK</name>
<evidence type="ECO:0000256" key="1">
    <source>
        <dbReference type="SAM" id="SignalP"/>
    </source>
</evidence>
<keyword evidence="1" id="KW-0732">Signal</keyword>
<protein>
    <submittedName>
        <fullName evidence="2">Aminopeptidase</fullName>
    </submittedName>
</protein>
<accession>A0A3A3GMP7</accession>
<proteinExistence type="predicted"/>
<feature type="signal peptide" evidence="1">
    <location>
        <begin position="1"/>
        <end position="19"/>
    </location>
</feature>
<sequence>MVKKWRIGLLCGLAMLAGGCTQLGYFVQAAQGQLSLMAQARPIDDWLADPAAADKLKARLARVKEIRHFAAHTLGLPDNGTFTTYAELKRPYVLWNVVATPTLSLQARQWCFPIAGCVNYRGYYSKEEAQTYAAALRSEHYDVQISGVPAYSTLGWFDDPVLSTFVEYPEAELARLMFHELAHQVAYVPGDSRFNESFAVAVEEVGVERWLDTYGDEKMRAGYRAQTARKQDFLALLLKTRQALQANYASTASDQQKNTNKMQIFQSMQEDYRTLKQGWGGYAGYDRWFAEPLNNAHLALVATYHDFVPGFRALLHQEKDLGKFYAAVRTLAALDQSQRSQRLAGLVPVIPAPGQAVMAEGEGLLAHNH</sequence>
<gene>
    <name evidence="2" type="ORF">D3878_12225</name>
</gene>
<dbReference type="RefSeq" id="WP_119785730.1">
    <property type="nucleotide sequence ID" value="NZ_QYUQ01000002.1"/>
</dbReference>
<dbReference type="InterPro" id="IPR014553">
    <property type="entry name" value="Aminopept"/>
</dbReference>
<keyword evidence="2" id="KW-0031">Aminopeptidase</keyword>
<evidence type="ECO:0000313" key="3">
    <source>
        <dbReference type="Proteomes" id="UP000266327"/>
    </source>
</evidence>
<keyword evidence="3" id="KW-1185">Reference proteome</keyword>
<dbReference type="GO" id="GO:0004177">
    <property type="term" value="F:aminopeptidase activity"/>
    <property type="evidence" value="ECO:0007669"/>
    <property type="project" value="UniProtKB-KW"/>
</dbReference>
<keyword evidence="2" id="KW-0378">Hydrolase</keyword>
<feature type="chain" id="PRO_5017180882" evidence="1">
    <location>
        <begin position="20"/>
        <end position="369"/>
    </location>
</feature>